<feature type="non-terminal residue" evidence="2">
    <location>
        <position position="1"/>
    </location>
</feature>
<organism evidence="2">
    <name type="scientific">uncultured Acetobacteraceae bacterium</name>
    <dbReference type="NCBI Taxonomy" id="169975"/>
    <lineage>
        <taxon>Bacteria</taxon>
        <taxon>Pseudomonadati</taxon>
        <taxon>Pseudomonadota</taxon>
        <taxon>Alphaproteobacteria</taxon>
        <taxon>Acetobacterales</taxon>
        <taxon>Acetobacteraceae</taxon>
        <taxon>environmental samples</taxon>
    </lineage>
</organism>
<protein>
    <submittedName>
        <fullName evidence="2">High-affinity branched-chain amino acid transport system permease protein LivH</fullName>
    </submittedName>
</protein>
<evidence type="ECO:0000256" key="1">
    <source>
        <dbReference type="SAM" id="MobiDB-lite"/>
    </source>
</evidence>
<feature type="region of interest" description="Disordered" evidence="1">
    <location>
        <begin position="107"/>
        <end position="242"/>
    </location>
</feature>
<feature type="compositionally biased region" description="Low complexity" evidence="1">
    <location>
        <begin position="149"/>
        <end position="160"/>
    </location>
</feature>
<dbReference type="EMBL" id="CADCTG010000202">
    <property type="protein sequence ID" value="CAA9261965.1"/>
    <property type="molecule type" value="Genomic_DNA"/>
</dbReference>
<sequence length="283" mass="31219">ARLPVAERLHFRRAALRRRLGLHPDLRPAADREPEPRGALPARRVCGAGGFGVDRPVRGRCPGGDGRGRAGGARARPGPAALRARLRVAAGAVDGWRGLRAERPRPRRLGRRHLHRADARSPHRRDRGARRFLSDLPPLRPRRRRARLHAALAADPPHAAGCSDTRRGGRRRDGGRDRHRHPPRVPRHVHAGLGAGGAGRRARRGVPVALPRRRRGDPGLLPRRRHHRRARQPPGRGAGGAADRFAEYLRAGVVPRTRLLRRLRADGLAARFPALRPVRPAGV</sequence>
<proteinExistence type="predicted"/>
<dbReference type="AlphaFoldDB" id="A0A6J4IUF5"/>
<evidence type="ECO:0000313" key="2">
    <source>
        <dbReference type="EMBL" id="CAA9261965.1"/>
    </source>
</evidence>
<feature type="compositionally biased region" description="Basic residues" evidence="1">
    <location>
        <begin position="177"/>
        <end position="190"/>
    </location>
</feature>
<gene>
    <name evidence="2" type="ORF">AVDCRST_MAG08-2742</name>
</gene>
<accession>A0A6J4IUF5</accession>
<feature type="region of interest" description="Disordered" evidence="1">
    <location>
        <begin position="57"/>
        <end position="78"/>
    </location>
</feature>
<feature type="compositionally biased region" description="Basic residues" evidence="1">
    <location>
        <begin position="222"/>
        <end position="231"/>
    </location>
</feature>
<feature type="non-terminal residue" evidence="2">
    <location>
        <position position="283"/>
    </location>
</feature>
<reference evidence="2" key="1">
    <citation type="submission" date="2020-02" db="EMBL/GenBank/DDBJ databases">
        <authorList>
            <person name="Meier V. D."/>
        </authorList>
    </citation>
    <scope>NUCLEOTIDE SEQUENCE</scope>
    <source>
        <strain evidence="2">AVDCRST_MAG08</strain>
    </source>
</reference>
<name>A0A6J4IUF5_9PROT</name>
<feature type="compositionally biased region" description="Gly residues" evidence="1">
    <location>
        <begin position="61"/>
        <end position="71"/>
    </location>
</feature>
<feature type="compositionally biased region" description="Basic and acidic residues" evidence="1">
    <location>
        <begin position="164"/>
        <end position="176"/>
    </location>
</feature>